<proteinExistence type="predicted"/>
<evidence type="ECO:0000256" key="1">
    <source>
        <dbReference type="SAM" id="Phobius"/>
    </source>
</evidence>
<name>A0A3N2QVW9_9RHOB</name>
<dbReference type="RefSeq" id="WP_123642978.1">
    <property type="nucleotide sequence ID" value="NZ_ML119087.1"/>
</dbReference>
<gene>
    <name evidence="2" type="ORF">EAT49_14280</name>
</gene>
<evidence type="ECO:0000313" key="3">
    <source>
        <dbReference type="Proteomes" id="UP000268016"/>
    </source>
</evidence>
<comment type="caution">
    <text evidence="2">The sequence shown here is derived from an EMBL/GenBank/DDBJ whole genome shotgun (WGS) entry which is preliminary data.</text>
</comment>
<dbReference type="EMBL" id="RDRB01000007">
    <property type="protein sequence ID" value="ROT99383.1"/>
    <property type="molecule type" value="Genomic_DNA"/>
</dbReference>
<dbReference type="OrthoDB" id="7728331at2"/>
<accession>A0A3N2QVW9</accession>
<keyword evidence="1" id="KW-1133">Transmembrane helix</keyword>
<reference evidence="2 3" key="1">
    <citation type="submission" date="2018-10" db="EMBL/GenBank/DDBJ databases">
        <title>Histidinibacterium lentulum gen. nov., sp. nov., a marine bacterium from the culture broth of Picochlorum sp. 122.</title>
        <authorList>
            <person name="Wang G."/>
        </authorList>
    </citation>
    <scope>NUCLEOTIDE SEQUENCE [LARGE SCALE GENOMIC DNA]</scope>
    <source>
        <strain evidence="2 3">B17</strain>
    </source>
</reference>
<feature type="transmembrane region" description="Helical" evidence="1">
    <location>
        <begin position="47"/>
        <end position="65"/>
    </location>
</feature>
<dbReference type="Proteomes" id="UP000268016">
    <property type="component" value="Unassembled WGS sequence"/>
</dbReference>
<keyword evidence="1" id="KW-0472">Membrane</keyword>
<protein>
    <submittedName>
        <fullName evidence="2">Uncharacterized protein</fullName>
    </submittedName>
</protein>
<dbReference type="AlphaFoldDB" id="A0A3N2QVW9"/>
<keyword evidence="3" id="KW-1185">Reference proteome</keyword>
<sequence>MKIERTPDLLVIDNRPIFIAALLSIMLLAFMAGGIRMLMEGLWGQGLLFVLGMPLFFGVFFALFVRRNQLVLNRQTGELLHRRRTIFGHTETRFELAALAGAEVQYSRSDGKQTRRMAYVLSEGPDAGTHPFTTAYSSGNNAQRAADAVNAWLAEARGETDRAG</sequence>
<keyword evidence="1" id="KW-0812">Transmembrane</keyword>
<evidence type="ECO:0000313" key="2">
    <source>
        <dbReference type="EMBL" id="ROT99383.1"/>
    </source>
</evidence>
<feature type="transmembrane region" description="Helical" evidence="1">
    <location>
        <begin position="16"/>
        <end position="35"/>
    </location>
</feature>
<organism evidence="2 3">
    <name type="scientific">Histidinibacterium lentulum</name>
    <dbReference type="NCBI Taxonomy" id="2480588"/>
    <lineage>
        <taxon>Bacteria</taxon>
        <taxon>Pseudomonadati</taxon>
        <taxon>Pseudomonadota</taxon>
        <taxon>Alphaproteobacteria</taxon>
        <taxon>Rhodobacterales</taxon>
        <taxon>Paracoccaceae</taxon>
        <taxon>Histidinibacterium</taxon>
    </lineage>
</organism>